<evidence type="ECO:0000256" key="2">
    <source>
        <dbReference type="SAM" id="Phobius"/>
    </source>
</evidence>
<feature type="chain" id="PRO_5028801453" description="Peptidase A1 domain-containing protein" evidence="3">
    <location>
        <begin position="25"/>
        <end position="595"/>
    </location>
</feature>
<dbReference type="EMBL" id="JAABOE010000002">
    <property type="protein sequence ID" value="KAF3192045.1"/>
    <property type="molecule type" value="Genomic_DNA"/>
</dbReference>
<evidence type="ECO:0000313" key="5">
    <source>
        <dbReference type="EMBL" id="KAF3192045.1"/>
    </source>
</evidence>
<reference evidence="5 6" key="1">
    <citation type="submission" date="2019-06" db="EMBL/GenBank/DDBJ databases">
        <authorList>
            <person name="Palmer J.M."/>
        </authorList>
    </citation>
    <scope>NUCLEOTIDE SEQUENCE [LARGE SCALE GENOMIC DNA]</scope>
    <source>
        <strain evidence="5 6">TWF788</strain>
    </source>
</reference>
<keyword evidence="2" id="KW-1133">Transmembrane helix</keyword>
<dbReference type="SUPFAM" id="SSF50630">
    <property type="entry name" value="Acid proteases"/>
    <property type="match status" value="1"/>
</dbReference>
<dbReference type="Gene3D" id="2.40.70.10">
    <property type="entry name" value="Acid Proteases"/>
    <property type="match status" value="2"/>
</dbReference>
<proteinExistence type="predicted"/>
<feature type="region of interest" description="Disordered" evidence="1">
    <location>
        <begin position="528"/>
        <end position="595"/>
    </location>
</feature>
<evidence type="ECO:0000256" key="1">
    <source>
        <dbReference type="SAM" id="MobiDB-lite"/>
    </source>
</evidence>
<gene>
    <name evidence="5" type="ORF">TWF788_004233</name>
</gene>
<evidence type="ECO:0000259" key="4">
    <source>
        <dbReference type="PROSITE" id="PS51767"/>
    </source>
</evidence>
<dbReference type="InterPro" id="IPR033121">
    <property type="entry name" value="PEPTIDASE_A1"/>
</dbReference>
<dbReference type="InterPro" id="IPR021109">
    <property type="entry name" value="Peptidase_aspartic_dom_sf"/>
</dbReference>
<dbReference type="PROSITE" id="PS51767">
    <property type="entry name" value="PEPTIDASE_A1"/>
    <property type="match status" value="1"/>
</dbReference>
<name>A0A7C8Q3P9_ORBOL</name>
<sequence>MGTFNSRVLATILSFLAFINFATSVRQGNTEYKKNIFPRRSALATGSQLVKRNTGNYVLLQTEYSLIQGGETVTAIFTNVTFGNDNRLKLHVWISNFTWVPERPKSISDFCNEEPNKRGCVFAETSGYYNPPANQPFLGNFSFWNGDLGLIGSSDGYYAEETLKVGDTTVNLELGISTFWNGRPILGLGFGGSWFPGRYNRLPAASGNDDSPPPINPTRTFLNNLRTQGKIASNTCSFYNVQDAGAKGQIILGALDRSKFYGGFDVYSWEPATDDSSGGEYGGKILFHPTVRLGNINDPANFTLTGYPSLHAPSNSSIQINPFYHYLSLPDSIYDPLINALYPFGLLSIDVQDPYNSGSSGSTYPTQNLPCDINIPPHHVLEFTFDKVTIRIPFNDLILRIPRPENPSFCGLAFWLLDAERDGYTPLILGGPFVKNAYVVLDPETRKSAIAGLSRNDTATDIVEIGGRYAATLMNVRGAAIDPSPNNGSSNKLPLGAAIGIGVGVGLVVIAAIVLGYLLYRRKKANAQKTSSIPSEESSAAEADSKALAPSELGATNKQAELPQNPSNQTNWQSDHIGSNRHELDASAGLLQELP</sequence>
<evidence type="ECO:0000256" key="3">
    <source>
        <dbReference type="SAM" id="SignalP"/>
    </source>
</evidence>
<feature type="compositionally biased region" description="Low complexity" evidence="1">
    <location>
        <begin position="531"/>
        <end position="551"/>
    </location>
</feature>
<feature type="transmembrane region" description="Helical" evidence="2">
    <location>
        <begin position="495"/>
        <end position="520"/>
    </location>
</feature>
<dbReference type="Pfam" id="PF00026">
    <property type="entry name" value="Asp"/>
    <property type="match status" value="2"/>
</dbReference>
<accession>A0A7C8Q3P9</accession>
<evidence type="ECO:0000313" key="6">
    <source>
        <dbReference type="Proteomes" id="UP000479691"/>
    </source>
</evidence>
<feature type="signal peptide" evidence="3">
    <location>
        <begin position="1"/>
        <end position="24"/>
    </location>
</feature>
<feature type="domain" description="Peptidase A1" evidence="4">
    <location>
        <begin position="76"/>
        <end position="451"/>
    </location>
</feature>
<protein>
    <recommendedName>
        <fullName evidence="4">Peptidase A1 domain-containing protein</fullName>
    </recommendedName>
</protein>
<dbReference type="AlphaFoldDB" id="A0A7C8Q3P9"/>
<comment type="caution">
    <text evidence="5">The sequence shown here is derived from an EMBL/GenBank/DDBJ whole genome shotgun (WGS) entry which is preliminary data.</text>
</comment>
<organism evidence="5 6">
    <name type="scientific">Orbilia oligospora</name>
    <name type="common">Nematode-trapping fungus</name>
    <name type="synonym">Arthrobotrys oligospora</name>
    <dbReference type="NCBI Taxonomy" id="2813651"/>
    <lineage>
        <taxon>Eukaryota</taxon>
        <taxon>Fungi</taxon>
        <taxon>Dikarya</taxon>
        <taxon>Ascomycota</taxon>
        <taxon>Pezizomycotina</taxon>
        <taxon>Orbiliomycetes</taxon>
        <taxon>Orbiliales</taxon>
        <taxon>Orbiliaceae</taxon>
        <taxon>Orbilia</taxon>
    </lineage>
</organism>
<keyword evidence="2" id="KW-0472">Membrane</keyword>
<dbReference type="Proteomes" id="UP000479691">
    <property type="component" value="Unassembled WGS sequence"/>
</dbReference>
<feature type="compositionally biased region" description="Polar residues" evidence="1">
    <location>
        <begin position="554"/>
        <end position="577"/>
    </location>
</feature>
<keyword evidence="2" id="KW-0812">Transmembrane</keyword>
<keyword evidence="3" id="KW-0732">Signal</keyword>